<proteinExistence type="predicted"/>
<evidence type="ECO:0000313" key="3">
    <source>
        <dbReference type="Proteomes" id="UP000246018"/>
    </source>
</evidence>
<evidence type="ECO:0000313" key="2">
    <source>
        <dbReference type="EMBL" id="PVG82346.1"/>
    </source>
</evidence>
<dbReference type="Pfam" id="PF19853">
    <property type="entry name" value="DUF6328"/>
    <property type="match status" value="1"/>
</dbReference>
<keyword evidence="1" id="KW-0812">Transmembrane</keyword>
<keyword evidence="1" id="KW-0472">Membrane</keyword>
<dbReference type="InterPro" id="IPR046291">
    <property type="entry name" value="DUF6328"/>
</dbReference>
<dbReference type="RefSeq" id="WP_116572650.1">
    <property type="nucleotide sequence ID" value="NZ_QDGZ01000005.1"/>
</dbReference>
<reference evidence="2 3" key="1">
    <citation type="submission" date="2018-04" db="EMBL/GenBank/DDBJ databases">
        <title>Genome of Nocardioides gansuensis WSJ-1.</title>
        <authorList>
            <person name="Wu S."/>
            <person name="Wang G."/>
        </authorList>
    </citation>
    <scope>NUCLEOTIDE SEQUENCE [LARGE SCALE GENOMIC DNA]</scope>
    <source>
        <strain evidence="2 3">WSJ-1</strain>
    </source>
</reference>
<accession>A0A2T8F9E5</accession>
<evidence type="ECO:0000256" key="1">
    <source>
        <dbReference type="SAM" id="Phobius"/>
    </source>
</evidence>
<dbReference type="Proteomes" id="UP000246018">
    <property type="component" value="Unassembled WGS sequence"/>
</dbReference>
<feature type="transmembrane region" description="Helical" evidence="1">
    <location>
        <begin position="130"/>
        <end position="148"/>
    </location>
</feature>
<dbReference type="OrthoDB" id="3625784at2"/>
<organism evidence="2 3">
    <name type="scientific">Nocardioides gansuensis</name>
    <dbReference type="NCBI Taxonomy" id="2138300"/>
    <lineage>
        <taxon>Bacteria</taxon>
        <taxon>Bacillati</taxon>
        <taxon>Actinomycetota</taxon>
        <taxon>Actinomycetes</taxon>
        <taxon>Propionibacteriales</taxon>
        <taxon>Nocardioidaceae</taxon>
        <taxon>Nocardioides</taxon>
    </lineage>
</organism>
<name>A0A2T8F9E5_9ACTN</name>
<dbReference type="EMBL" id="QDGZ01000005">
    <property type="protein sequence ID" value="PVG82346.1"/>
    <property type="molecule type" value="Genomic_DNA"/>
</dbReference>
<feature type="transmembrane region" description="Helical" evidence="1">
    <location>
        <begin position="59"/>
        <end position="81"/>
    </location>
</feature>
<gene>
    <name evidence="2" type="ORF">DDE18_12735</name>
</gene>
<comment type="caution">
    <text evidence="2">The sequence shown here is derived from an EMBL/GenBank/DDBJ whole genome shotgun (WGS) entry which is preliminary data.</text>
</comment>
<sequence length="164" mass="17836">MTEDGWGRNETREERLDRNWGELLQELRVTQTGVQLIAGFLLTLPFQQRFTELDDFQTATYLALVLLSTATIALTLAPVAIHRRLFRRRIKARLVAAAHRITQAALAAIALLMAGIVLLVFDVVVGRPTALATAAAALAVTIGLLLVLPLGAARDTGPATQEEQ</sequence>
<feature type="transmembrane region" description="Helical" evidence="1">
    <location>
        <begin position="101"/>
        <end position="124"/>
    </location>
</feature>
<keyword evidence="3" id="KW-1185">Reference proteome</keyword>
<dbReference type="AlphaFoldDB" id="A0A2T8F9E5"/>
<protein>
    <submittedName>
        <fullName evidence="2">Sodium:proton antiporter</fullName>
    </submittedName>
</protein>
<keyword evidence="1" id="KW-1133">Transmembrane helix</keyword>